<name>A0A6P1VSC1_9BACT</name>
<reference evidence="1 2" key="1">
    <citation type="submission" date="2019-11" db="EMBL/GenBank/DDBJ databases">
        <title>Spirosoma endbachense sp. nov., isolated from a natural salt meadow.</title>
        <authorList>
            <person name="Rojas J."/>
            <person name="Ambika Manirajan B."/>
            <person name="Ratering S."/>
            <person name="Suarez C."/>
            <person name="Geissler-Plaum R."/>
            <person name="Schnell S."/>
        </authorList>
    </citation>
    <scope>NUCLEOTIDE SEQUENCE [LARGE SCALE GENOMIC DNA]</scope>
    <source>
        <strain evidence="1 2">I-24</strain>
    </source>
</reference>
<proteinExistence type="predicted"/>
<protein>
    <submittedName>
        <fullName evidence="1">Uncharacterized protein</fullName>
    </submittedName>
</protein>
<dbReference type="RefSeq" id="WP_162385729.1">
    <property type="nucleotide sequence ID" value="NZ_CP045997.1"/>
</dbReference>
<dbReference type="AlphaFoldDB" id="A0A6P1VSC1"/>
<dbReference type="KEGG" id="senf:GJR95_09975"/>
<dbReference type="EMBL" id="CP045997">
    <property type="protein sequence ID" value="QHV95318.1"/>
    <property type="molecule type" value="Genomic_DNA"/>
</dbReference>
<sequence>METTPAPAKPRNKTISQRVLKLILDLYAPTVLIHMLKLKTGKKAFVFFLVLVASIHFSSNSFAQARQVNPLDAFIENRGTKILARCAHPFNTYTEGKYSVDGSIIRVWVTYSNGTTETIQLHYNADGDYFDGVKCTAGSECSYSFMAVKMFSATIPSGERICLEKFFHSSFDTMSGEQMTAAGLTGEWWKWREKPCN</sequence>
<keyword evidence="2" id="KW-1185">Reference proteome</keyword>
<dbReference type="Proteomes" id="UP000464577">
    <property type="component" value="Chromosome"/>
</dbReference>
<accession>A0A6P1VSC1</accession>
<gene>
    <name evidence="1" type="ORF">GJR95_09975</name>
</gene>
<evidence type="ECO:0000313" key="2">
    <source>
        <dbReference type="Proteomes" id="UP000464577"/>
    </source>
</evidence>
<evidence type="ECO:0000313" key="1">
    <source>
        <dbReference type="EMBL" id="QHV95318.1"/>
    </source>
</evidence>
<organism evidence="1 2">
    <name type="scientific">Spirosoma endbachense</name>
    <dbReference type="NCBI Taxonomy" id="2666025"/>
    <lineage>
        <taxon>Bacteria</taxon>
        <taxon>Pseudomonadati</taxon>
        <taxon>Bacteroidota</taxon>
        <taxon>Cytophagia</taxon>
        <taxon>Cytophagales</taxon>
        <taxon>Cytophagaceae</taxon>
        <taxon>Spirosoma</taxon>
    </lineage>
</organism>